<evidence type="ECO:0000313" key="2">
    <source>
        <dbReference type="EMBL" id="TWL41110.1"/>
    </source>
</evidence>
<reference evidence="1 3" key="1">
    <citation type="journal article" date="2016" name="Front. Microbiol.">
        <title>High-Level Heat Resistance of Spores of Bacillus amyloliquefaciens and Bacillus licheniformis Results from the Presence of a spoVA Operon in a Tn1546 Transposon.</title>
        <authorList>
            <person name="Berendsen E.M."/>
            <person name="Koning R.A."/>
            <person name="Boekhorst J."/>
            <person name="de Jong A."/>
            <person name="Kuipers O.P."/>
            <person name="Wells-Bennik M.H."/>
        </authorList>
    </citation>
    <scope>NUCLEOTIDE SEQUENCE [LARGE SCALE GENOMIC DNA]</scope>
    <source>
        <strain evidence="1 3">B4121</strain>
    </source>
</reference>
<protein>
    <submittedName>
        <fullName evidence="1">Uncharacterized protein</fullName>
    </submittedName>
</protein>
<comment type="caution">
    <text evidence="1">The sequence shown here is derived from an EMBL/GenBank/DDBJ whole genome shotgun (WGS) entry which is preliminary data.</text>
</comment>
<sequence>MSDYEWALRKRTSFSETDGIRLFKHCPLAFKIRADNAFFYEGQLMNGGV</sequence>
<accession>A0A6I7TRZ1</accession>
<dbReference type="Proteomes" id="UP000429980">
    <property type="component" value="Unassembled WGS sequence"/>
</dbReference>
<evidence type="ECO:0000313" key="3">
    <source>
        <dbReference type="Proteomes" id="UP000185604"/>
    </source>
</evidence>
<keyword evidence="4" id="KW-1185">Reference proteome</keyword>
<proteinExistence type="predicted"/>
<dbReference type="AlphaFoldDB" id="A0A6I7TRZ1"/>
<gene>
    <name evidence="1" type="ORF">B4121_3384</name>
    <name evidence="2" type="ORF">CHCC15381_1648</name>
</gene>
<dbReference type="Proteomes" id="UP000185604">
    <property type="component" value="Unassembled WGS sequence"/>
</dbReference>
<organism evidence="1 3">
    <name type="scientific">Bacillus paralicheniformis</name>
    <dbReference type="NCBI Taxonomy" id="1648923"/>
    <lineage>
        <taxon>Bacteria</taxon>
        <taxon>Bacillati</taxon>
        <taxon>Bacillota</taxon>
        <taxon>Bacilli</taxon>
        <taxon>Bacillales</taxon>
        <taxon>Bacillaceae</taxon>
        <taxon>Bacillus</taxon>
    </lineage>
</organism>
<reference evidence="2 4" key="2">
    <citation type="submission" date="2019-06" db="EMBL/GenBank/DDBJ databases">
        <title>Genome sequence analysis of &gt;100 Bacillus licheniformis strains suggests intrinsic resistance to this species.</title>
        <authorList>
            <person name="Wels M."/>
            <person name="Siezen R.J."/>
            <person name="Johansen E."/>
            <person name="Stuer-Lauridsen B."/>
            <person name="Bjerre K."/>
            <person name="Nielsen B.K.K."/>
        </authorList>
    </citation>
    <scope>NUCLEOTIDE SEQUENCE [LARGE SCALE GENOMIC DNA]</scope>
    <source>
        <strain evidence="2 4">BAC-15381</strain>
    </source>
</reference>
<evidence type="ECO:0000313" key="4">
    <source>
        <dbReference type="Proteomes" id="UP000429980"/>
    </source>
</evidence>
<name>A0A6I7TRZ1_9BACI</name>
<evidence type="ECO:0000313" key="1">
    <source>
        <dbReference type="EMBL" id="OLF90109.1"/>
    </source>
</evidence>
<dbReference type="EMBL" id="LKPO01000021">
    <property type="protein sequence ID" value="OLF90109.1"/>
    <property type="molecule type" value="Genomic_DNA"/>
</dbReference>
<dbReference type="EMBL" id="NILF01000024">
    <property type="protein sequence ID" value="TWL41110.1"/>
    <property type="molecule type" value="Genomic_DNA"/>
</dbReference>